<keyword evidence="1" id="KW-0472">Membrane</keyword>
<comment type="caution">
    <text evidence="2">The sequence shown here is derived from an EMBL/GenBank/DDBJ whole genome shotgun (WGS) entry which is preliminary data.</text>
</comment>
<dbReference type="InterPro" id="IPR021296">
    <property type="entry name" value="DUF2868"/>
</dbReference>
<feature type="transmembrane region" description="Helical" evidence="1">
    <location>
        <begin position="101"/>
        <end position="125"/>
    </location>
</feature>
<keyword evidence="1" id="KW-0812">Transmembrane</keyword>
<dbReference type="AlphaFoldDB" id="A0A317QAI6"/>
<evidence type="ECO:0000313" key="3">
    <source>
        <dbReference type="Proteomes" id="UP000246964"/>
    </source>
</evidence>
<evidence type="ECO:0000313" key="2">
    <source>
        <dbReference type="EMBL" id="PWW15078.1"/>
    </source>
</evidence>
<accession>A0A317QAI6</accession>
<sequence>MTAIFAKFKAIWMSELVRRYELEHGFQRDAVIEQQARQQPQLSQQVLLRGQLWAERLGLTQHLQRWHQLRRVIAISLSLLAVLIGLAQVQATLALPSPISLLFALVLLLGMNSVMLLLWLVLSLLQGVRRSASSQARGTSILRLSMWLMQRLGRQPQHQQYQTALWSVAQRNKMIAPGTAMLSHGYWLLVMLATWLFLFVSLSTNVYQFTWASTIWPAATVSSWAEVIGWGPSWWGVSAPSYADLGPASADATNQLAAGRWLLMCVFSYGIVPRLLFLLAAMLLLGWRAWRAQLDLQAPGMATVVQGLKPRAQAVVIDADTQPPTNSPVTVAMASSAQRQRMEPPQLTADSLTVSLDFELDHAWLAQQQTAVSVGFYGVVASGLEKRRLLAHLHAHPPQQLWVRVNSELSPDRTTLKLLREMMAYVAHLEVLLITASEHASAEQQQRLQHWQQLLAEQEIPWRLV</sequence>
<protein>
    <submittedName>
        <fullName evidence="2">Uncharacterized protein DUF2868</fullName>
    </submittedName>
</protein>
<name>A0A317QAI6_9GAMM</name>
<reference evidence="2 3" key="1">
    <citation type="submission" date="2018-05" db="EMBL/GenBank/DDBJ databases">
        <title>Freshwater and sediment microbial communities from various areas in North America, analyzing microbe dynamics in response to fracking.</title>
        <authorList>
            <person name="Lamendella R."/>
        </authorList>
    </citation>
    <scope>NUCLEOTIDE SEQUENCE [LARGE SCALE GENOMIC DNA]</scope>
    <source>
        <strain evidence="2 3">125B1</strain>
    </source>
</reference>
<dbReference type="Pfam" id="PF11067">
    <property type="entry name" value="DUF2868"/>
    <property type="match status" value="1"/>
</dbReference>
<keyword evidence="3" id="KW-1185">Reference proteome</keyword>
<proteinExistence type="predicted"/>
<organism evidence="2 3">
    <name type="scientific">Pseudidiomarina maritima</name>
    <dbReference type="NCBI Taxonomy" id="519453"/>
    <lineage>
        <taxon>Bacteria</taxon>
        <taxon>Pseudomonadati</taxon>
        <taxon>Pseudomonadota</taxon>
        <taxon>Gammaproteobacteria</taxon>
        <taxon>Alteromonadales</taxon>
        <taxon>Idiomarinaceae</taxon>
        <taxon>Pseudidiomarina</taxon>
    </lineage>
</organism>
<gene>
    <name evidence="2" type="ORF">DET45_10276</name>
</gene>
<feature type="transmembrane region" description="Helical" evidence="1">
    <location>
        <begin position="186"/>
        <end position="207"/>
    </location>
</feature>
<feature type="transmembrane region" description="Helical" evidence="1">
    <location>
        <begin position="261"/>
        <end position="287"/>
    </location>
</feature>
<dbReference type="RefSeq" id="WP_181394878.1">
    <property type="nucleotide sequence ID" value="NZ_QGTT01000002.1"/>
</dbReference>
<dbReference type="Proteomes" id="UP000246964">
    <property type="component" value="Unassembled WGS sequence"/>
</dbReference>
<evidence type="ECO:0000256" key="1">
    <source>
        <dbReference type="SAM" id="Phobius"/>
    </source>
</evidence>
<feature type="transmembrane region" description="Helical" evidence="1">
    <location>
        <begin position="72"/>
        <end position="95"/>
    </location>
</feature>
<keyword evidence="1" id="KW-1133">Transmembrane helix</keyword>
<dbReference type="EMBL" id="QGTT01000002">
    <property type="protein sequence ID" value="PWW15078.1"/>
    <property type="molecule type" value="Genomic_DNA"/>
</dbReference>